<proteinExistence type="predicted"/>
<dbReference type="STRING" id="1454006.AW14_04110"/>
<reference evidence="1 2" key="1">
    <citation type="submission" date="2014-02" db="EMBL/GenBank/DDBJ databases">
        <authorList>
            <person name="Young C.-C."/>
            <person name="Hameed A."/>
            <person name="Huang H.-C."/>
            <person name="Shahina M."/>
        </authorList>
    </citation>
    <scope>NUCLEOTIDE SEQUENCE [LARGE SCALE GENOMIC DNA]</scope>
    <source>
        <strain evidence="1 2">CC-SAMT-1</strain>
    </source>
</reference>
<dbReference type="AlphaFoldDB" id="A0A0C5WHY9"/>
<evidence type="ECO:0000313" key="2">
    <source>
        <dbReference type="Proteomes" id="UP000032229"/>
    </source>
</evidence>
<evidence type="ECO:0000313" key="1">
    <source>
        <dbReference type="EMBL" id="AJR04774.1"/>
    </source>
</evidence>
<dbReference type="HOGENOM" id="CLU_2059836_0_0_10"/>
<name>A0A0C5WHY9_9FLAO</name>
<accession>A0A0C5WHY9</accession>
<protein>
    <submittedName>
        <fullName evidence="1">Uncharacterized protein</fullName>
    </submittedName>
</protein>
<dbReference type="OrthoDB" id="1494722at2"/>
<dbReference type="KEGG" id="sze:AW14_04110"/>
<organism evidence="1 2">
    <name type="scientific">Siansivirga zeaxanthinifaciens CC-SAMT-1</name>
    <dbReference type="NCBI Taxonomy" id="1454006"/>
    <lineage>
        <taxon>Bacteria</taxon>
        <taxon>Pseudomonadati</taxon>
        <taxon>Bacteroidota</taxon>
        <taxon>Flavobacteriia</taxon>
        <taxon>Flavobacteriales</taxon>
        <taxon>Flavobacteriaceae</taxon>
        <taxon>Siansivirga</taxon>
    </lineage>
</organism>
<keyword evidence="2" id="KW-1185">Reference proteome</keyword>
<dbReference type="EMBL" id="CP007202">
    <property type="protein sequence ID" value="AJR04774.1"/>
    <property type="molecule type" value="Genomic_DNA"/>
</dbReference>
<sequence>MTKKILISINQFADFSKATESKKRTIIRQQKQPNKFRISWYQLPKSRIRKSIENNCDLEPVFKGIEELKLRKPIKSRQIHDRTVSLEALERYVSLKLPHSLKSETFEVIKKVESKSIER</sequence>
<gene>
    <name evidence="1" type="ORF">AW14_04110</name>
</gene>
<dbReference type="RefSeq" id="WP_044637642.1">
    <property type="nucleotide sequence ID" value="NZ_CP007202.1"/>
</dbReference>
<dbReference type="Proteomes" id="UP000032229">
    <property type="component" value="Chromosome"/>
</dbReference>